<dbReference type="SMART" id="SM00636">
    <property type="entry name" value="Glyco_18"/>
    <property type="match status" value="1"/>
</dbReference>
<organism evidence="14 15">
    <name type="scientific">Melghirimyces algeriensis</name>
    <dbReference type="NCBI Taxonomy" id="910412"/>
    <lineage>
        <taxon>Bacteria</taxon>
        <taxon>Bacillati</taxon>
        <taxon>Bacillota</taxon>
        <taxon>Bacilli</taxon>
        <taxon>Bacillales</taxon>
        <taxon>Thermoactinomycetaceae</taxon>
        <taxon>Melghirimyces</taxon>
    </lineage>
</organism>
<evidence type="ECO:0000256" key="10">
    <source>
        <dbReference type="RuleBase" id="RU000489"/>
    </source>
</evidence>
<dbReference type="PROSITE" id="PS01095">
    <property type="entry name" value="GH18_1"/>
    <property type="match status" value="1"/>
</dbReference>
<dbReference type="InterPro" id="IPR014756">
    <property type="entry name" value="Ig_E-set"/>
</dbReference>
<keyword evidence="6" id="KW-0146">Chitin degradation</keyword>
<dbReference type="SUPFAM" id="SSF49265">
    <property type="entry name" value="Fibronectin type III"/>
    <property type="match status" value="1"/>
</dbReference>
<dbReference type="GO" id="GO:0008061">
    <property type="term" value="F:chitin binding"/>
    <property type="evidence" value="ECO:0007669"/>
    <property type="project" value="InterPro"/>
</dbReference>
<dbReference type="InterPro" id="IPR050314">
    <property type="entry name" value="Glycosyl_Hydrlase_18"/>
</dbReference>
<evidence type="ECO:0000256" key="8">
    <source>
        <dbReference type="ARBA" id="ARBA00023295"/>
    </source>
</evidence>
<keyword evidence="7" id="KW-0119">Carbohydrate metabolism</keyword>
<dbReference type="GO" id="GO:0000272">
    <property type="term" value="P:polysaccharide catabolic process"/>
    <property type="evidence" value="ECO:0007669"/>
    <property type="project" value="UniProtKB-KW"/>
</dbReference>
<dbReference type="InterPro" id="IPR001579">
    <property type="entry name" value="Glyco_hydro_18_chit_AS"/>
</dbReference>
<reference evidence="14 15" key="1">
    <citation type="submission" date="2017-05" db="EMBL/GenBank/DDBJ databases">
        <authorList>
            <person name="Varghese N."/>
            <person name="Submissions S."/>
        </authorList>
    </citation>
    <scope>NUCLEOTIDE SEQUENCE [LARGE SCALE GENOMIC DNA]</scope>
    <source>
        <strain evidence="14 15">DSM 45474</strain>
    </source>
</reference>
<dbReference type="PANTHER" id="PTHR11177">
    <property type="entry name" value="CHITINASE"/>
    <property type="match status" value="1"/>
</dbReference>
<dbReference type="GO" id="GO:0008843">
    <property type="term" value="F:endochitinase activity"/>
    <property type="evidence" value="ECO:0007669"/>
    <property type="project" value="UniProtKB-EC"/>
</dbReference>
<dbReference type="AlphaFoldDB" id="A0A521CWC5"/>
<dbReference type="InterPro" id="IPR013783">
    <property type="entry name" value="Ig-like_fold"/>
</dbReference>
<dbReference type="SUPFAM" id="SSF51445">
    <property type="entry name" value="(Trans)glycosidases"/>
    <property type="match status" value="1"/>
</dbReference>
<evidence type="ECO:0000256" key="5">
    <source>
        <dbReference type="ARBA" id="ARBA00022801"/>
    </source>
</evidence>
<sequence>MEKWFEFLRSQVRKPWFSLLMVLVLLVPLWGPPIEPVAAASEPPGKPALSHTHWNNDGNYKVEMNLWWGVNGSSWKLYENGQLIHEEKLKENSPQPQHASVSFQDKSPGTYKYRAELINSAGSTSSETITLRINGEGDEEDTKAPTAPSNLQVTSTTASSVSLRWDTSEDNVGVTGYHVYREDTEIATVQSPSFTDTGLNADTTYTYTVKAFDAAGNISPASSAVKARTKKEDGNEPSQHKIISYYPSWATYGRDYQVMDIDASKVTHINYAFANVRNGEVVVGDTYADTDKFFPGDCWEPGCKRGNFNQLHKLKQKYPHIKTLISVGGWTWSGNFSDAALTDASRTKFANSAVRFVRKWGFDGVDLDWEYPVSGGLKPGRPEDKRNFTLLLQKVREKLNEAGKEDGKEYLLTIASGAGPDYVKNTELDQVQQHLDWINIMTYDFHGSWEKTSGFNSPLFRDPEDPFPKADTFNVQAGVQGHLDAGVPANKLVMGLPFYGRGWKGCDSTNNGLYQDCTGPSDGTWEAGVLDYTDIKNNYLNKNGFTRYWNDTAKVPWLFNPKTGTFITYDDKESIGYKTSFIKKQGLAGAMFWELSADRNHELLEKVRNDLP</sequence>
<evidence type="ECO:0000256" key="4">
    <source>
        <dbReference type="ARBA" id="ARBA00022729"/>
    </source>
</evidence>
<dbReference type="CDD" id="cd00063">
    <property type="entry name" value="FN3"/>
    <property type="match status" value="1"/>
</dbReference>
<comment type="catalytic activity">
    <reaction evidence="1">
        <text>Random endo-hydrolysis of N-acetyl-beta-D-glucosaminide (1-&gt;4)-beta-linkages in chitin and chitodextrins.</text>
        <dbReference type="EC" id="3.2.1.14"/>
    </reaction>
</comment>
<dbReference type="InterPro" id="IPR036116">
    <property type="entry name" value="FN3_sf"/>
</dbReference>
<evidence type="ECO:0000259" key="13">
    <source>
        <dbReference type="PROSITE" id="PS51910"/>
    </source>
</evidence>
<keyword evidence="4" id="KW-0732">Signal</keyword>
<accession>A0A521CWC5</accession>
<dbReference type="InterPro" id="IPR011583">
    <property type="entry name" value="Chitinase_II/V-like_cat"/>
</dbReference>
<dbReference type="Pfam" id="PF00704">
    <property type="entry name" value="Glyco_hydro_18"/>
    <property type="match status" value="1"/>
</dbReference>
<evidence type="ECO:0000256" key="6">
    <source>
        <dbReference type="ARBA" id="ARBA00023024"/>
    </source>
</evidence>
<dbReference type="SMART" id="SM00060">
    <property type="entry name" value="FN3"/>
    <property type="match status" value="1"/>
</dbReference>
<evidence type="ECO:0000256" key="7">
    <source>
        <dbReference type="ARBA" id="ARBA00023277"/>
    </source>
</evidence>
<feature type="region of interest" description="Disordered" evidence="11">
    <location>
        <begin position="137"/>
        <end position="158"/>
    </location>
</feature>
<dbReference type="Gene3D" id="3.20.20.80">
    <property type="entry name" value="Glycosidases"/>
    <property type="match status" value="1"/>
</dbReference>
<dbReference type="CDD" id="cd06548">
    <property type="entry name" value="GH18_chitinase"/>
    <property type="match status" value="1"/>
</dbReference>
<dbReference type="PROSITE" id="PS51910">
    <property type="entry name" value="GH18_2"/>
    <property type="match status" value="1"/>
</dbReference>
<evidence type="ECO:0000256" key="11">
    <source>
        <dbReference type="SAM" id="MobiDB-lite"/>
    </source>
</evidence>
<keyword evidence="8 10" id="KW-0326">Glycosidase</keyword>
<evidence type="ECO:0000256" key="9">
    <source>
        <dbReference type="ARBA" id="ARBA00023326"/>
    </source>
</evidence>
<dbReference type="InterPro" id="IPR013540">
    <property type="entry name" value="ChitinaseA_N"/>
</dbReference>
<keyword evidence="9" id="KW-0624">Polysaccharide degradation</keyword>
<keyword evidence="15" id="KW-1185">Reference proteome</keyword>
<evidence type="ECO:0000313" key="14">
    <source>
        <dbReference type="EMBL" id="SMO63733.1"/>
    </source>
</evidence>
<evidence type="ECO:0000256" key="1">
    <source>
        <dbReference type="ARBA" id="ARBA00000822"/>
    </source>
</evidence>
<dbReference type="SUPFAM" id="SSF81296">
    <property type="entry name" value="E set domains"/>
    <property type="match status" value="1"/>
</dbReference>
<dbReference type="Proteomes" id="UP000315636">
    <property type="component" value="Unassembled WGS sequence"/>
</dbReference>
<dbReference type="GO" id="GO:0006032">
    <property type="term" value="P:chitin catabolic process"/>
    <property type="evidence" value="ECO:0007669"/>
    <property type="project" value="UniProtKB-KW"/>
</dbReference>
<dbReference type="PROSITE" id="PS50853">
    <property type="entry name" value="FN3"/>
    <property type="match status" value="1"/>
</dbReference>
<dbReference type="Pfam" id="PF08329">
    <property type="entry name" value="ChitinaseA_N"/>
    <property type="match status" value="1"/>
</dbReference>
<dbReference type="RefSeq" id="WP_246064895.1">
    <property type="nucleotide sequence ID" value="NZ_FXTI01000004.1"/>
</dbReference>
<feature type="domain" description="Fibronectin type-III" evidence="12">
    <location>
        <begin position="147"/>
        <end position="232"/>
    </location>
</feature>
<name>A0A521CWC5_9BACL</name>
<dbReference type="InterPro" id="IPR029070">
    <property type="entry name" value="Chitinase_insertion_sf"/>
</dbReference>
<evidence type="ECO:0000259" key="12">
    <source>
        <dbReference type="PROSITE" id="PS50853"/>
    </source>
</evidence>
<dbReference type="Gene3D" id="2.60.40.10">
    <property type="entry name" value="Immunoglobulins"/>
    <property type="match status" value="2"/>
</dbReference>
<dbReference type="InterPro" id="IPR001223">
    <property type="entry name" value="Glyco_hydro18_cat"/>
</dbReference>
<dbReference type="Gene3D" id="3.10.50.10">
    <property type="match status" value="1"/>
</dbReference>
<evidence type="ECO:0000313" key="15">
    <source>
        <dbReference type="Proteomes" id="UP000315636"/>
    </source>
</evidence>
<dbReference type="SUPFAM" id="SSF54556">
    <property type="entry name" value="Chitinase insertion domain"/>
    <property type="match status" value="1"/>
</dbReference>
<dbReference type="Pfam" id="PF00041">
    <property type="entry name" value="fn3"/>
    <property type="match status" value="1"/>
</dbReference>
<dbReference type="InterPro" id="IPR003961">
    <property type="entry name" value="FN3_dom"/>
</dbReference>
<dbReference type="FunFam" id="2.60.40.10:FF:001114">
    <property type="entry name" value="Chitinase A1"/>
    <property type="match status" value="1"/>
</dbReference>
<keyword evidence="5 10" id="KW-0378">Hydrolase</keyword>
<evidence type="ECO:0000256" key="3">
    <source>
        <dbReference type="ARBA" id="ARBA00012729"/>
    </source>
</evidence>
<feature type="compositionally biased region" description="Polar residues" evidence="11">
    <location>
        <begin position="147"/>
        <end position="158"/>
    </location>
</feature>
<evidence type="ECO:0000256" key="2">
    <source>
        <dbReference type="ARBA" id="ARBA00009121"/>
    </source>
</evidence>
<dbReference type="EMBL" id="FXTI01000004">
    <property type="protein sequence ID" value="SMO63733.1"/>
    <property type="molecule type" value="Genomic_DNA"/>
</dbReference>
<dbReference type="InterPro" id="IPR017853">
    <property type="entry name" value="GH"/>
</dbReference>
<gene>
    <name evidence="14" type="ORF">SAMN06264849_104250</name>
</gene>
<dbReference type="EC" id="3.2.1.14" evidence="3"/>
<dbReference type="PANTHER" id="PTHR11177:SF317">
    <property type="entry name" value="CHITINASE 12-RELATED"/>
    <property type="match status" value="1"/>
</dbReference>
<comment type="similarity">
    <text evidence="2">Belongs to the glycosyl hydrolase 18 family. Chitinase class II subfamily.</text>
</comment>
<protein>
    <recommendedName>
        <fullName evidence="3">chitinase</fullName>
        <ecNumber evidence="3">3.2.1.14</ecNumber>
    </recommendedName>
</protein>
<proteinExistence type="inferred from homology"/>
<feature type="domain" description="GH18" evidence="13">
    <location>
        <begin position="240"/>
        <end position="612"/>
    </location>
</feature>